<dbReference type="OrthoDB" id="2142213at2759"/>
<feature type="compositionally biased region" description="Basic and acidic residues" evidence="1">
    <location>
        <begin position="314"/>
        <end position="323"/>
    </location>
</feature>
<dbReference type="SUPFAM" id="SSF55486">
    <property type="entry name" value="Metalloproteases ('zincins'), catalytic domain"/>
    <property type="match status" value="1"/>
</dbReference>
<keyword evidence="2" id="KW-0732">Signal</keyword>
<organism evidence="3 4">
    <name type="scientific">Ascobolus immersus RN42</name>
    <dbReference type="NCBI Taxonomy" id="1160509"/>
    <lineage>
        <taxon>Eukaryota</taxon>
        <taxon>Fungi</taxon>
        <taxon>Dikarya</taxon>
        <taxon>Ascomycota</taxon>
        <taxon>Pezizomycotina</taxon>
        <taxon>Pezizomycetes</taxon>
        <taxon>Pezizales</taxon>
        <taxon>Ascobolaceae</taxon>
        <taxon>Ascobolus</taxon>
    </lineage>
</organism>
<dbReference type="STRING" id="1160509.A0A3N4HM61"/>
<sequence length="342" mass="37344">MPISKTSLLTLFTSAVAVLAQNGPPASHANKFSGLNVLDSAYSGASFGLNNIPQSSYSKYKWPWGTLPKNCYDIAVNNNYCNPYDVEAYDITYNDCPNNPAVVCRCNNAQVSIDTLAQKIGRIPVKARQWISHWTAWPASSCNAWYQNGHVTILGACTAQSVYFHEVGHGMDQYVAGPGNNYYSAGQEWKNKVNAGTCVPDSYAKSSWQESYAQVAVMAAYHGNVQSIWNLGVNCMADQMGRVNEQLIDTGIKAYKYQQGATCNRFWTRAQPVCMGPAARDAGNCQGVSSISTFSRVADTPEIKISDATAAAIDEERKKEAETKAQPWPAAKHSANEKKFSA</sequence>
<reference evidence="3 4" key="1">
    <citation type="journal article" date="2018" name="Nat. Ecol. Evol.">
        <title>Pezizomycetes genomes reveal the molecular basis of ectomycorrhizal truffle lifestyle.</title>
        <authorList>
            <person name="Murat C."/>
            <person name="Payen T."/>
            <person name="Noel B."/>
            <person name="Kuo A."/>
            <person name="Morin E."/>
            <person name="Chen J."/>
            <person name="Kohler A."/>
            <person name="Krizsan K."/>
            <person name="Balestrini R."/>
            <person name="Da Silva C."/>
            <person name="Montanini B."/>
            <person name="Hainaut M."/>
            <person name="Levati E."/>
            <person name="Barry K.W."/>
            <person name="Belfiori B."/>
            <person name="Cichocki N."/>
            <person name="Clum A."/>
            <person name="Dockter R.B."/>
            <person name="Fauchery L."/>
            <person name="Guy J."/>
            <person name="Iotti M."/>
            <person name="Le Tacon F."/>
            <person name="Lindquist E.A."/>
            <person name="Lipzen A."/>
            <person name="Malagnac F."/>
            <person name="Mello A."/>
            <person name="Molinier V."/>
            <person name="Miyauchi S."/>
            <person name="Poulain J."/>
            <person name="Riccioni C."/>
            <person name="Rubini A."/>
            <person name="Sitrit Y."/>
            <person name="Splivallo R."/>
            <person name="Traeger S."/>
            <person name="Wang M."/>
            <person name="Zifcakova L."/>
            <person name="Wipf D."/>
            <person name="Zambonelli A."/>
            <person name="Paolocci F."/>
            <person name="Nowrousian M."/>
            <person name="Ottonello S."/>
            <person name="Baldrian P."/>
            <person name="Spatafora J.W."/>
            <person name="Henrissat B."/>
            <person name="Nagy L.G."/>
            <person name="Aury J.M."/>
            <person name="Wincker P."/>
            <person name="Grigoriev I.V."/>
            <person name="Bonfante P."/>
            <person name="Martin F.M."/>
        </authorList>
    </citation>
    <scope>NUCLEOTIDE SEQUENCE [LARGE SCALE GENOMIC DNA]</scope>
    <source>
        <strain evidence="3 4">RN42</strain>
    </source>
</reference>
<evidence type="ECO:0000313" key="3">
    <source>
        <dbReference type="EMBL" id="RPA73996.1"/>
    </source>
</evidence>
<gene>
    <name evidence="3" type="ORF">BJ508DRAFT_244123</name>
</gene>
<keyword evidence="4" id="KW-1185">Reference proteome</keyword>
<evidence type="ECO:0000313" key="4">
    <source>
        <dbReference type="Proteomes" id="UP000275078"/>
    </source>
</evidence>
<proteinExistence type="predicted"/>
<feature type="signal peptide" evidence="2">
    <location>
        <begin position="1"/>
        <end position="20"/>
    </location>
</feature>
<dbReference type="AlphaFoldDB" id="A0A3N4HM61"/>
<name>A0A3N4HM61_ASCIM</name>
<protein>
    <submittedName>
        <fullName evidence="3">Uncharacterized protein</fullName>
    </submittedName>
</protein>
<evidence type="ECO:0000256" key="1">
    <source>
        <dbReference type="SAM" id="MobiDB-lite"/>
    </source>
</evidence>
<evidence type="ECO:0000256" key="2">
    <source>
        <dbReference type="SAM" id="SignalP"/>
    </source>
</evidence>
<feature type="chain" id="PRO_5018073382" evidence="2">
    <location>
        <begin position="21"/>
        <end position="342"/>
    </location>
</feature>
<dbReference type="Proteomes" id="UP000275078">
    <property type="component" value="Unassembled WGS sequence"/>
</dbReference>
<accession>A0A3N4HM61</accession>
<dbReference type="EMBL" id="ML119804">
    <property type="protein sequence ID" value="RPA73996.1"/>
    <property type="molecule type" value="Genomic_DNA"/>
</dbReference>
<feature type="region of interest" description="Disordered" evidence="1">
    <location>
        <begin position="314"/>
        <end position="342"/>
    </location>
</feature>